<feature type="region of interest" description="Disordered" evidence="1">
    <location>
        <begin position="761"/>
        <end position="783"/>
    </location>
</feature>
<evidence type="ECO:0000313" key="2">
    <source>
        <dbReference type="EMBL" id="OJT07196.1"/>
    </source>
</evidence>
<feature type="compositionally biased region" description="Low complexity" evidence="1">
    <location>
        <begin position="116"/>
        <end position="137"/>
    </location>
</feature>
<feature type="compositionally biased region" description="Polar residues" evidence="1">
    <location>
        <begin position="83"/>
        <end position="102"/>
    </location>
</feature>
<feature type="compositionally biased region" description="Polar residues" evidence="1">
    <location>
        <begin position="49"/>
        <end position="66"/>
    </location>
</feature>
<feature type="compositionally biased region" description="Basic residues" evidence="1">
    <location>
        <begin position="274"/>
        <end position="286"/>
    </location>
</feature>
<dbReference type="OrthoDB" id="3271227at2759"/>
<feature type="compositionally biased region" description="Acidic residues" evidence="1">
    <location>
        <begin position="624"/>
        <end position="633"/>
    </location>
</feature>
<feature type="compositionally biased region" description="Basic residues" evidence="1">
    <location>
        <begin position="526"/>
        <end position="546"/>
    </location>
</feature>
<comment type="caution">
    <text evidence="2">The sequence shown here is derived from an EMBL/GenBank/DDBJ whole genome shotgun (WGS) entry which is preliminary data.</text>
</comment>
<feature type="compositionally biased region" description="Pro residues" evidence="1">
    <location>
        <begin position="445"/>
        <end position="464"/>
    </location>
</feature>
<accession>A0A1M2VHZ5</accession>
<organism evidence="2 3">
    <name type="scientific">Trametes pubescens</name>
    <name type="common">White-rot fungus</name>
    <dbReference type="NCBI Taxonomy" id="154538"/>
    <lineage>
        <taxon>Eukaryota</taxon>
        <taxon>Fungi</taxon>
        <taxon>Dikarya</taxon>
        <taxon>Basidiomycota</taxon>
        <taxon>Agaricomycotina</taxon>
        <taxon>Agaricomycetes</taxon>
        <taxon>Polyporales</taxon>
        <taxon>Polyporaceae</taxon>
        <taxon>Trametes</taxon>
    </lineage>
</organism>
<dbReference type="OMA" id="EDTVEGW"/>
<dbReference type="STRING" id="154538.A0A1M2VHZ5"/>
<feature type="compositionally biased region" description="Low complexity" evidence="1">
    <location>
        <begin position="698"/>
        <end position="709"/>
    </location>
</feature>
<feature type="compositionally biased region" description="Basic residues" evidence="1">
    <location>
        <begin position="139"/>
        <end position="149"/>
    </location>
</feature>
<proteinExistence type="predicted"/>
<feature type="compositionally biased region" description="Acidic residues" evidence="1">
    <location>
        <begin position="502"/>
        <end position="520"/>
    </location>
</feature>
<feature type="compositionally biased region" description="Pro residues" evidence="1">
    <location>
        <begin position="767"/>
        <end position="777"/>
    </location>
</feature>
<feature type="compositionally biased region" description="Low complexity" evidence="1">
    <location>
        <begin position="153"/>
        <end position="172"/>
    </location>
</feature>
<dbReference type="AlphaFoldDB" id="A0A1M2VHZ5"/>
<keyword evidence="3" id="KW-1185">Reference proteome</keyword>
<name>A0A1M2VHZ5_TRAPU</name>
<dbReference type="Proteomes" id="UP000184267">
    <property type="component" value="Unassembled WGS sequence"/>
</dbReference>
<dbReference type="EMBL" id="MNAD01001210">
    <property type="protein sequence ID" value="OJT07196.1"/>
    <property type="molecule type" value="Genomic_DNA"/>
</dbReference>
<sequence>MARGSYQGYVEDSEEEEIMTFDTSALAAHGVAGPSFLPPPPLPGRPEETTMSSIQTPSFTDVQSTRAPPPQQPSKNPDHTMLSAIQTPNFTVDRSVVSNISEFSPIPRPGPSNIQSAQSSKQADSSISTSASTSSVPRPRPRPRPAYKKKVADAAPDTSFPASSSSVSAPAAGGLLSTAPAPPHILALEPMGAPSHIPPTAATSLSKSTSGKERIPDSGVETDSLYAGDIAERAKLRSRARTQTQAKAADTSLDDGVISLSSDDELQLLSPIKPKPKPKPKPKAKKVSAGPSSGKDTGNGNSGKGKATVIIPPPSKRTKTTHLPDPGFESDVNTIPVPTSDFPAPAHIPGLHSSQLPPSDPPPSTATSSSARTHPQTSQEIEAAKRDRDLSPLSSPPPPMPRKRKRPSLPTALGLDSDVEDILGPAAGASKLLAKAKQTVKELPIAPPVPSPNIVPETQPPVKPKPAARKKRKEPVEDNDEDWAGEAVAKPAKSRKKARVTDDDDFGGGGGGDDDDDDWDAPSAKGKAKGKKAAKKAAPKEKKGRAKAKEKEKPPKSREVIEDSDEEGGGMLPPLIPASTSKPPASKAASPPTSATEARPPASSDVASSKKGGPKGKQRAVVLSDEEDGDEANVADISTNSISADIDSPAVPIAKKGGRKSTGGQQSPATETKENDVPASSTSIYGAASKPFATPVPSARSNFSNANRSYTIGAKSTKHTPMSELIRRASAQPGSPFPATARPVYSPLVKGSKAVLRRIAPLHPNRRTPPPAPPRAPPPKKTKKMLELEEKWEMELEDSVDGWYAMAESERAALKRAKKDAELGIYED</sequence>
<feature type="compositionally biased region" description="Low complexity" evidence="1">
    <location>
        <begin position="577"/>
        <end position="604"/>
    </location>
</feature>
<evidence type="ECO:0000313" key="3">
    <source>
        <dbReference type="Proteomes" id="UP000184267"/>
    </source>
</evidence>
<reference evidence="2 3" key="1">
    <citation type="submission" date="2016-10" db="EMBL/GenBank/DDBJ databases">
        <title>Genome sequence of the basidiomycete white-rot fungus Trametes pubescens.</title>
        <authorList>
            <person name="Makela M.R."/>
            <person name="Granchi Z."/>
            <person name="Peng M."/>
            <person name="De Vries R.P."/>
            <person name="Grigoriev I."/>
            <person name="Riley R."/>
            <person name="Hilden K."/>
        </authorList>
    </citation>
    <scope>NUCLEOTIDE SEQUENCE [LARGE SCALE GENOMIC DNA]</scope>
    <source>
        <strain evidence="2 3">FBCC735</strain>
    </source>
</reference>
<gene>
    <name evidence="2" type="ORF">TRAPUB_1952</name>
</gene>
<feature type="region of interest" description="Disordered" evidence="1">
    <location>
        <begin position="30"/>
        <end position="416"/>
    </location>
</feature>
<evidence type="ECO:0000256" key="1">
    <source>
        <dbReference type="SAM" id="MobiDB-lite"/>
    </source>
</evidence>
<feature type="region of interest" description="Disordered" evidence="1">
    <location>
        <begin position="443"/>
        <end position="722"/>
    </location>
</feature>
<protein>
    <submittedName>
        <fullName evidence="2">Uncharacterized protein</fullName>
    </submittedName>
</protein>
<feature type="compositionally biased region" description="Basic and acidic residues" evidence="1">
    <location>
        <begin position="547"/>
        <end position="561"/>
    </location>
</feature>